<evidence type="ECO:0000259" key="7">
    <source>
        <dbReference type="Pfam" id="PF07980"/>
    </source>
</evidence>
<comment type="subcellular location">
    <subcellularLocation>
        <location evidence="1">Cell outer membrane</location>
    </subcellularLocation>
</comment>
<accession>A0A2A8CXQ6</accession>
<proteinExistence type="inferred from homology"/>
<keyword evidence="5" id="KW-0998">Cell outer membrane</keyword>
<dbReference type="RefSeq" id="WP_098075356.1">
    <property type="nucleotide sequence ID" value="NZ_PDEQ01000004.1"/>
</dbReference>
<keyword evidence="4" id="KW-0472">Membrane</keyword>
<comment type="similarity">
    <text evidence="2">Belongs to the SusD family.</text>
</comment>
<dbReference type="InterPro" id="IPR012944">
    <property type="entry name" value="SusD_RagB_dom"/>
</dbReference>
<evidence type="ECO:0000313" key="8">
    <source>
        <dbReference type="EMBL" id="PEN13436.1"/>
    </source>
</evidence>
<keyword evidence="3 6" id="KW-0732">Signal</keyword>
<dbReference type="Gene3D" id="1.25.40.390">
    <property type="match status" value="1"/>
</dbReference>
<reference evidence="8 9" key="1">
    <citation type="submission" date="2017-10" db="EMBL/GenBank/DDBJ databases">
        <title>Draft genome of Longibacter Salinarum.</title>
        <authorList>
            <person name="Goh K.M."/>
            <person name="Shamsir M.S."/>
            <person name="Lim S.W."/>
        </authorList>
    </citation>
    <scope>NUCLEOTIDE SEQUENCE [LARGE SCALE GENOMIC DNA]</scope>
    <source>
        <strain evidence="8 9">KCTC 52045</strain>
    </source>
</reference>
<evidence type="ECO:0000313" key="9">
    <source>
        <dbReference type="Proteomes" id="UP000220102"/>
    </source>
</evidence>
<comment type="caution">
    <text evidence="8">The sequence shown here is derived from an EMBL/GenBank/DDBJ whole genome shotgun (WGS) entry which is preliminary data.</text>
</comment>
<evidence type="ECO:0000256" key="4">
    <source>
        <dbReference type="ARBA" id="ARBA00023136"/>
    </source>
</evidence>
<dbReference type="Pfam" id="PF07980">
    <property type="entry name" value="SusD_RagB"/>
    <property type="match status" value="1"/>
</dbReference>
<dbReference type="Gene3D" id="1.10.3780.10">
    <property type="entry name" value="SusD-like"/>
    <property type="match status" value="1"/>
</dbReference>
<sequence length="541" mass="59030">MNNFTRGRFTPLLSLLLLLTLGIGFTACDNVAVEPKGLAAADNIFKEEGAYKSYLAKLYAGLNVTGQQGPAGSGDIANIDEGFSQYIRLYWQMQELPTDEAVIAYSDGSVQELNTGTWSSSNGFSSAMYSRIFFQVAHANEFLRQSTGDLLQQRGVDRSVINKMPQWRAEARFLRALSYYHGIDLFGDIPLVDESVTRGGAPPAQASRTEVFEFIEGELLDIVDDNTAETLPDARQGQYGRADKGAAWMLLAKLYLNADVYLDGQAGSVVNGDPATLAAEYAARVIDAGYQLEADYQHLFLADNHTADGVVFAIPNDGQNTQHYGGTQFLTHAAVGGSMTPADYGIDFGYQGLRTTEVGYNLFGPGDSRGIFYTNGQSLEIDTLTVFTDGYAVPKYQNVTSNGVSGANATFPDTDYPMFRLAEAHLIYAEAVQLRGGSSSSYDPATLINDLRARAGVSSNLSNADLTEDFLLAERGRELFWEAKRRTDLVRFGKFGGQTQYTWPFKGDDVDGGSLDETRNLYPLPANELSANPNLEQNPGY</sequence>
<feature type="signal peptide" evidence="6">
    <location>
        <begin position="1"/>
        <end position="27"/>
    </location>
</feature>
<dbReference type="GO" id="GO:0009279">
    <property type="term" value="C:cell outer membrane"/>
    <property type="evidence" value="ECO:0007669"/>
    <property type="project" value="UniProtKB-SubCell"/>
</dbReference>
<evidence type="ECO:0000256" key="6">
    <source>
        <dbReference type="SAM" id="SignalP"/>
    </source>
</evidence>
<dbReference type="PROSITE" id="PS51257">
    <property type="entry name" value="PROKAR_LIPOPROTEIN"/>
    <property type="match status" value="1"/>
</dbReference>
<organism evidence="8 9">
    <name type="scientific">Longibacter salinarum</name>
    <dbReference type="NCBI Taxonomy" id="1850348"/>
    <lineage>
        <taxon>Bacteria</taxon>
        <taxon>Pseudomonadati</taxon>
        <taxon>Rhodothermota</taxon>
        <taxon>Rhodothermia</taxon>
        <taxon>Rhodothermales</taxon>
        <taxon>Salisaetaceae</taxon>
        <taxon>Longibacter</taxon>
    </lineage>
</organism>
<dbReference type="AlphaFoldDB" id="A0A2A8CXQ6"/>
<evidence type="ECO:0000256" key="3">
    <source>
        <dbReference type="ARBA" id="ARBA00022729"/>
    </source>
</evidence>
<dbReference type="EMBL" id="PDEQ01000004">
    <property type="protein sequence ID" value="PEN13436.1"/>
    <property type="molecule type" value="Genomic_DNA"/>
</dbReference>
<name>A0A2A8CXQ6_9BACT</name>
<evidence type="ECO:0000256" key="1">
    <source>
        <dbReference type="ARBA" id="ARBA00004442"/>
    </source>
</evidence>
<evidence type="ECO:0000256" key="5">
    <source>
        <dbReference type="ARBA" id="ARBA00023237"/>
    </source>
</evidence>
<dbReference type="Proteomes" id="UP000220102">
    <property type="component" value="Unassembled WGS sequence"/>
</dbReference>
<dbReference type="OrthoDB" id="5694214at2"/>
<dbReference type="Gene3D" id="1.25.40.10">
    <property type="entry name" value="Tetratricopeptide repeat domain"/>
    <property type="match status" value="1"/>
</dbReference>
<evidence type="ECO:0000256" key="2">
    <source>
        <dbReference type="ARBA" id="ARBA00006275"/>
    </source>
</evidence>
<feature type="chain" id="PRO_5013378096" evidence="6">
    <location>
        <begin position="28"/>
        <end position="541"/>
    </location>
</feature>
<dbReference type="InterPro" id="IPR011990">
    <property type="entry name" value="TPR-like_helical_dom_sf"/>
</dbReference>
<feature type="domain" description="RagB/SusD" evidence="7">
    <location>
        <begin position="388"/>
        <end position="541"/>
    </location>
</feature>
<gene>
    <name evidence="8" type="ORF">CRI94_08935</name>
</gene>
<keyword evidence="9" id="KW-1185">Reference proteome</keyword>
<dbReference type="SUPFAM" id="SSF48452">
    <property type="entry name" value="TPR-like"/>
    <property type="match status" value="1"/>
</dbReference>
<protein>
    <submittedName>
        <fullName evidence="8">RagB/SusD family nutrient uptake outer membrane protein</fullName>
    </submittedName>
</protein>